<dbReference type="AlphaFoldDB" id="A0AAV4N603"/>
<organism evidence="1 2">
    <name type="scientific">Caerostris darwini</name>
    <dbReference type="NCBI Taxonomy" id="1538125"/>
    <lineage>
        <taxon>Eukaryota</taxon>
        <taxon>Metazoa</taxon>
        <taxon>Ecdysozoa</taxon>
        <taxon>Arthropoda</taxon>
        <taxon>Chelicerata</taxon>
        <taxon>Arachnida</taxon>
        <taxon>Araneae</taxon>
        <taxon>Araneomorphae</taxon>
        <taxon>Entelegynae</taxon>
        <taxon>Araneoidea</taxon>
        <taxon>Araneidae</taxon>
        <taxon>Caerostris</taxon>
    </lineage>
</organism>
<dbReference type="Proteomes" id="UP001054837">
    <property type="component" value="Unassembled WGS sequence"/>
</dbReference>
<keyword evidence="2" id="KW-1185">Reference proteome</keyword>
<protein>
    <submittedName>
        <fullName evidence="1">Uncharacterized protein</fullName>
    </submittedName>
</protein>
<proteinExistence type="predicted"/>
<dbReference type="EMBL" id="BPLQ01001141">
    <property type="protein sequence ID" value="GIX78987.1"/>
    <property type="molecule type" value="Genomic_DNA"/>
</dbReference>
<comment type="caution">
    <text evidence="1">The sequence shown here is derived from an EMBL/GenBank/DDBJ whole genome shotgun (WGS) entry which is preliminary data.</text>
</comment>
<evidence type="ECO:0000313" key="2">
    <source>
        <dbReference type="Proteomes" id="UP001054837"/>
    </source>
</evidence>
<gene>
    <name evidence="1" type="ORF">CDAR_13901</name>
</gene>
<reference evidence="1 2" key="1">
    <citation type="submission" date="2021-06" db="EMBL/GenBank/DDBJ databases">
        <title>Caerostris darwini draft genome.</title>
        <authorList>
            <person name="Kono N."/>
            <person name="Arakawa K."/>
        </authorList>
    </citation>
    <scope>NUCLEOTIDE SEQUENCE [LARGE SCALE GENOMIC DNA]</scope>
</reference>
<name>A0AAV4N603_9ARAC</name>
<sequence length="68" mass="7684">MARDQESSKYKTILKDKIIQFCSKEITLITLQTLLFAVNCFLSDPPANVIPSSRVNRSSPILIVWSDV</sequence>
<accession>A0AAV4N603</accession>
<evidence type="ECO:0000313" key="1">
    <source>
        <dbReference type="EMBL" id="GIX78987.1"/>
    </source>
</evidence>